<feature type="domain" description="Tape measure protein N-terminal" evidence="2">
    <location>
        <begin position="69"/>
        <end position="257"/>
    </location>
</feature>
<dbReference type="InterPro" id="IPR013491">
    <property type="entry name" value="Tape_meas_N"/>
</dbReference>
<dbReference type="Proteomes" id="UP000306393">
    <property type="component" value="Unassembled WGS sequence"/>
</dbReference>
<evidence type="ECO:0000313" key="4">
    <source>
        <dbReference type="Proteomes" id="UP000306393"/>
    </source>
</evidence>
<accession>A0A4U3FKE7</accession>
<dbReference type="Pfam" id="PF20155">
    <property type="entry name" value="TMP_3"/>
    <property type="match status" value="1"/>
</dbReference>
<dbReference type="RefSeq" id="WP_137268706.1">
    <property type="nucleotide sequence ID" value="NZ_QGAC01000002.1"/>
</dbReference>
<gene>
    <name evidence="3" type="ORF">EpCFBP13511_03235</name>
</gene>
<comment type="caution">
    <text evidence="3">The sequence shown here is derived from an EMBL/GenBank/DDBJ whole genome shotgun (WGS) entry which is preliminary data.</text>
</comment>
<sequence length="1049" mass="110501">MADTRLGGVYYEVDIELEKALEKAAKLDNTLDGMGNSAVKAGNKISTAERSMSSLSRVATALTAALSVQQIAAYADAWANVNNKLANAVRPGEQLAAVTERVFNITQQTRSSLDATASLYSRLERATRQYGTSADDLAKLTTIVNQGFVVSGATAQEAENAIIQLSQGLASGALRGEEFNSVNEQGNRLIVALADSMGGTIGQMRSMAAQGKLTTDVVVNGLLSQGASIGKEFARTTATIGQSLEVAGNNITRFVGSSATVKSAVAVFNSAVITLSENLDSISTAILTVSAVMGSRYVGALAAATAQQIANAAAAYRVAAAQGAMSAAAAGARGILALIGGPAGAATLAAAAIFYFYQKAQQARQEANNLADSATNLATKFKEMSATEVGASIARLRETIPSLTDSVDDAQKSFDNAVYRVRDLRKEIDNWGTGTTRGRQASEALSGAIDQQNIAAESLEKSQRRLSQTQSAIILGQAQLTTGLKTGIDLLIRETTAAGDAAGMMSHFARSINQVATAKERFNSTSLIISRPKDIQGYLDNQQEQIDLQSEFNEKKRAQLKAEMDIRNLAKKDGSTDTDQIERDVLLARKRAGVTFDQQQAEESRRKAQQQSEQQDKRSASSAESVTQKLDSLRQQSELSADSTTEMSRAQAVLQAQLSLGKGASQEQIALAGKYRGEIWDTAAAIRAQAAAMKLIPEQAENTRYKQDAADLKTALEQKTITQKQHDTAAEQMEQQHQVNLARIRATQKAGVSPLQEAQGAIDPVQALANENARKLALIQEFETAKGQITLNGLALMNAANTQYEQQRIAAQWEIYRNQSAANSLLADAVDSLQGGATNAITGLLNGTQSLSEAFANIGSTILNSVVSGLVEMGLQYVKNMLMGQIAATAALGATATQAAAATGMWAPAAMSASIATMGAASTVGSTAYSTALMASKGLAVAGARKNGGPVTAGGLYQTGEGGKPEIFKASNGKQYMIPGDNGSVISNRDIGTSGNSGAAIQQHNYFTIQSSTGDPQEIANQMAKIAYTQSLRAIRDEQRPGGSLPKRR</sequence>
<evidence type="ECO:0000313" key="3">
    <source>
        <dbReference type="EMBL" id="TKJ94573.1"/>
    </source>
</evidence>
<organism evidence="3 4">
    <name type="scientific">Erwinia persicina</name>
    <dbReference type="NCBI Taxonomy" id="55211"/>
    <lineage>
        <taxon>Bacteria</taxon>
        <taxon>Pseudomonadati</taxon>
        <taxon>Pseudomonadota</taxon>
        <taxon>Gammaproteobacteria</taxon>
        <taxon>Enterobacterales</taxon>
        <taxon>Erwiniaceae</taxon>
        <taxon>Erwinia</taxon>
    </lineage>
</organism>
<reference evidence="3 4" key="1">
    <citation type="journal article" date="2019" name="Sci. Rep.">
        <title>Differences in resource use lead to coexistence of seed-transmitted microbial populations.</title>
        <authorList>
            <person name="Torres-Cortes G."/>
            <person name="Garcia B.J."/>
            <person name="Compant S."/>
            <person name="Rezki S."/>
            <person name="Jones P."/>
            <person name="Preveaux A."/>
            <person name="Briand M."/>
            <person name="Roulet A."/>
            <person name="Bouchez O."/>
            <person name="Jacobson D."/>
            <person name="Barret M."/>
        </authorList>
    </citation>
    <scope>NUCLEOTIDE SEQUENCE [LARGE SCALE GENOMIC DNA]</scope>
    <source>
        <strain evidence="3 4">CFBP13511</strain>
    </source>
</reference>
<feature type="region of interest" description="Disordered" evidence="1">
    <location>
        <begin position="596"/>
        <end position="644"/>
    </location>
</feature>
<dbReference type="EMBL" id="QGAC01000002">
    <property type="protein sequence ID" value="TKJ94573.1"/>
    <property type="molecule type" value="Genomic_DNA"/>
</dbReference>
<feature type="compositionally biased region" description="Polar residues" evidence="1">
    <location>
        <begin position="620"/>
        <end position="644"/>
    </location>
</feature>
<evidence type="ECO:0000256" key="1">
    <source>
        <dbReference type="SAM" id="MobiDB-lite"/>
    </source>
</evidence>
<protein>
    <recommendedName>
        <fullName evidence="2">Tape measure protein N-terminal domain-containing protein</fullName>
    </recommendedName>
</protein>
<dbReference type="OrthoDB" id="79849at2"/>
<dbReference type="NCBIfam" id="TIGR02675">
    <property type="entry name" value="tape_meas_nterm"/>
    <property type="match status" value="1"/>
</dbReference>
<dbReference type="AlphaFoldDB" id="A0A4U3FKE7"/>
<proteinExistence type="predicted"/>
<name>A0A4U3FKE7_9GAMM</name>
<evidence type="ECO:0000259" key="2">
    <source>
        <dbReference type="Pfam" id="PF20155"/>
    </source>
</evidence>